<evidence type="ECO:0000256" key="7">
    <source>
        <dbReference type="ARBA" id="ARBA00023136"/>
    </source>
</evidence>
<dbReference type="GO" id="GO:0005886">
    <property type="term" value="C:plasma membrane"/>
    <property type="evidence" value="ECO:0007669"/>
    <property type="project" value="UniProtKB-SubCell"/>
</dbReference>
<gene>
    <name evidence="9" type="ORF">HOQ43_17110</name>
</gene>
<keyword evidence="4" id="KW-1003">Cell membrane</keyword>
<dbReference type="SMART" id="SM00382">
    <property type="entry name" value="AAA"/>
    <property type="match status" value="1"/>
</dbReference>
<dbReference type="Proteomes" id="UP000574690">
    <property type="component" value="Unassembled WGS sequence"/>
</dbReference>
<name>A0A850CE02_9ACTN</name>
<dbReference type="PANTHER" id="PTHR43297:SF2">
    <property type="entry name" value="DIPEPTIDE TRANSPORT ATP-BINDING PROTEIN DPPD"/>
    <property type="match status" value="1"/>
</dbReference>
<dbReference type="Pfam" id="PF00005">
    <property type="entry name" value="ABC_tran"/>
    <property type="match status" value="1"/>
</dbReference>
<dbReference type="InterPro" id="IPR003439">
    <property type="entry name" value="ABC_transporter-like_ATP-bd"/>
</dbReference>
<feature type="domain" description="ABC transporter" evidence="8">
    <location>
        <begin position="7"/>
        <end position="257"/>
    </location>
</feature>
<dbReference type="AlphaFoldDB" id="A0A850CE02"/>
<accession>A0A850CE02</accession>
<dbReference type="GO" id="GO:0016887">
    <property type="term" value="F:ATP hydrolysis activity"/>
    <property type="evidence" value="ECO:0007669"/>
    <property type="project" value="InterPro"/>
</dbReference>
<dbReference type="CDD" id="cd03257">
    <property type="entry name" value="ABC_NikE_OppD_transporters"/>
    <property type="match status" value="1"/>
</dbReference>
<dbReference type="InterPro" id="IPR013563">
    <property type="entry name" value="Oligopep_ABC_C"/>
</dbReference>
<evidence type="ECO:0000256" key="3">
    <source>
        <dbReference type="ARBA" id="ARBA00022448"/>
    </source>
</evidence>
<keyword evidence="3" id="KW-0813">Transport</keyword>
<evidence type="ECO:0000256" key="5">
    <source>
        <dbReference type="ARBA" id="ARBA00022741"/>
    </source>
</evidence>
<evidence type="ECO:0000256" key="6">
    <source>
        <dbReference type="ARBA" id="ARBA00022840"/>
    </source>
</evidence>
<dbReference type="Pfam" id="PF08352">
    <property type="entry name" value="oligo_HPY"/>
    <property type="match status" value="1"/>
</dbReference>
<evidence type="ECO:0000256" key="4">
    <source>
        <dbReference type="ARBA" id="ARBA00022475"/>
    </source>
</evidence>
<dbReference type="InterPro" id="IPR050388">
    <property type="entry name" value="ABC_Ni/Peptide_Import"/>
</dbReference>
<dbReference type="InterPro" id="IPR003593">
    <property type="entry name" value="AAA+_ATPase"/>
</dbReference>
<comment type="subcellular location">
    <subcellularLocation>
        <location evidence="1">Cell membrane</location>
        <topology evidence="1">Peripheral membrane protein</topology>
    </subcellularLocation>
</comment>
<keyword evidence="6 9" id="KW-0067">ATP-binding</keyword>
<organism evidence="9 10">
    <name type="scientific">Glycomyces artemisiae</name>
    <dbReference type="NCBI Taxonomy" id="1076443"/>
    <lineage>
        <taxon>Bacteria</taxon>
        <taxon>Bacillati</taxon>
        <taxon>Actinomycetota</taxon>
        <taxon>Actinomycetes</taxon>
        <taxon>Glycomycetales</taxon>
        <taxon>Glycomycetaceae</taxon>
        <taxon>Glycomyces</taxon>
    </lineage>
</organism>
<comment type="caution">
    <text evidence="9">The sequence shown here is derived from an EMBL/GenBank/DDBJ whole genome shotgun (WGS) entry which is preliminary data.</text>
</comment>
<dbReference type="GO" id="GO:0015833">
    <property type="term" value="P:peptide transport"/>
    <property type="evidence" value="ECO:0007669"/>
    <property type="project" value="InterPro"/>
</dbReference>
<evidence type="ECO:0000313" key="10">
    <source>
        <dbReference type="Proteomes" id="UP000574690"/>
    </source>
</evidence>
<dbReference type="InterPro" id="IPR017871">
    <property type="entry name" value="ABC_transporter-like_CS"/>
</dbReference>
<proteinExistence type="inferred from homology"/>
<dbReference type="InterPro" id="IPR027417">
    <property type="entry name" value="P-loop_NTPase"/>
</dbReference>
<keyword evidence="7" id="KW-0472">Membrane</keyword>
<dbReference type="EMBL" id="JABFXE010000721">
    <property type="protein sequence ID" value="NUQ90168.1"/>
    <property type="molecule type" value="Genomic_DNA"/>
</dbReference>
<comment type="similarity">
    <text evidence="2">Belongs to the ABC transporter superfamily.</text>
</comment>
<dbReference type="Gene3D" id="3.40.50.300">
    <property type="entry name" value="P-loop containing nucleotide triphosphate hydrolases"/>
    <property type="match status" value="1"/>
</dbReference>
<dbReference type="GO" id="GO:0005524">
    <property type="term" value="F:ATP binding"/>
    <property type="evidence" value="ECO:0007669"/>
    <property type="project" value="UniProtKB-KW"/>
</dbReference>
<reference evidence="9 10" key="1">
    <citation type="submission" date="2020-05" db="EMBL/GenBank/DDBJ databases">
        <title>DNA-SIP metagenomic assembled genomes.</title>
        <authorList>
            <person name="Yu J."/>
        </authorList>
    </citation>
    <scope>NUCLEOTIDE SEQUENCE [LARGE SCALE GENOMIC DNA]</scope>
    <source>
        <strain evidence="9">Bin5.27</strain>
    </source>
</reference>
<dbReference type="SUPFAM" id="SSF52540">
    <property type="entry name" value="P-loop containing nucleoside triphosphate hydrolases"/>
    <property type="match status" value="1"/>
</dbReference>
<evidence type="ECO:0000259" key="8">
    <source>
        <dbReference type="PROSITE" id="PS50893"/>
    </source>
</evidence>
<evidence type="ECO:0000256" key="2">
    <source>
        <dbReference type="ARBA" id="ARBA00005417"/>
    </source>
</evidence>
<dbReference type="FunFam" id="3.40.50.300:FF:000016">
    <property type="entry name" value="Oligopeptide ABC transporter ATP-binding component"/>
    <property type="match status" value="1"/>
</dbReference>
<protein>
    <submittedName>
        <fullName evidence="9">ABC transporter ATP-binding protein</fullName>
    </submittedName>
</protein>
<dbReference type="PROSITE" id="PS00211">
    <property type="entry name" value="ABC_TRANSPORTER_1"/>
    <property type="match status" value="1"/>
</dbReference>
<sequence>MTEQPLLRVRDLTVGFTTAAGHTDVVKHLEFDLPRGGALGIVGESGSGKSMTSLAIMGLLPKGAKRTGSIELDGRELTTLREREMQAIRGDRIAMVFQDPLSSLNPYYTVGTQIAEAYRSHRTGVTRREARKVAIEAMERVHIRDAARRVDHYPHQFSGGMRQRVMIAMTLSMEPDLIIADEPTTALDVTVQAQILDLLAEIRRDTGAGLILITHDLAVVSEVADQIVVMREGDLVEQGTAERVFCDPQADYTRMLLDAVPRIDDEIGLLRTTSEEDR</sequence>
<dbReference type="PROSITE" id="PS50893">
    <property type="entry name" value="ABC_TRANSPORTER_2"/>
    <property type="match status" value="1"/>
</dbReference>
<evidence type="ECO:0000256" key="1">
    <source>
        <dbReference type="ARBA" id="ARBA00004202"/>
    </source>
</evidence>
<dbReference type="PANTHER" id="PTHR43297">
    <property type="entry name" value="OLIGOPEPTIDE TRANSPORT ATP-BINDING PROTEIN APPD"/>
    <property type="match status" value="1"/>
</dbReference>
<keyword evidence="5" id="KW-0547">Nucleotide-binding</keyword>
<evidence type="ECO:0000313" key="9">
    <source>
        <dbReference type="EMBL" id="NUQ90168.1"/>
    </source>
</evidence>